<dbReference type="Proteomes" id="UP000315112">
    <property type="component" value="Unassembled WGS sequence"/>
</dbReference>
<dbReference type="EMBL" id="CP046904">
    <property type="protein sequence ID" value="QGZ42036.1"/>
    <property type="molecule type" value="Genomic_DNA"/>
</dbReference>
<reference evidence="2 3" key="1">
    <citation type="journal article" date="2015" name="Stand. Genomic Sci.">
        <title>Genomic Encyclopedia of Bacterial and Archaeal Type Strains, Phase III: the genomes of soil and plant-associated and newly described type strains.</title>
        <authorList>
            <person name="Whitman W.B."/>
            <person name="Woyke T."/>
            <person name="Klenk H.P."/>
            <person name="Zhou Y."/>
            <person name="Lilburn T.G."/>
            <person name="Beck B.J."/>
            <person name="De Vos P."/>
            <person name="Vandamme P."/>
            <person name="Eisen J.A."/>
            <person name="Garrity G."/>
            <person name="Hugenholtz P."/>
            <person name="Kyrpides N.C."/>
        </authorList>
    </citation>
    <scope>NUCLEOTIDE SEQUENCE [LARGE SCALE GENOMIC DNA]</scope>
    <source>
        <strain evidence="2 3">CGMCC 1.10685</strain>
    </source>
</reference>
<proteinExistence type="predicted"/>
<evidence type="ECO:0008006" key="5">
    <source>
        <dbReference type="Google" id="ProtNLM"/>
    </source>
</evidence>
<dbReference type="Proteomes" id="UP000437862">
    <property type="component" value="Chromosome"/>
</dbReference>
<evidence type="ECO:0000313" key="3">
    <source>
        <dbReference type="Proteomes" id="UP000315112"/>
    </source>
</evidence>
<dbReference type="InterPro" id="IPR006311">
    <property type="entry name" value="TAT_signal"/>
</dbReference>
<evidence type="ECO:0000313" key="4">
    <source>
        <dbReference type="Proteomes" id="UP000437862"/>
    </source>
</evidence>
<dbReference type="AlphaFoldDB" id="A0A562PJ25"/>
<name>A0A562PJ25_9BURK</name>
<keyword evidence="4" id="KW-1185">Reference proteome</keyword>
<dbReference type="PROSITE" id="PS51318">
    <property type="entry name" value="TAT"/>
    <property type="match status" value="1"/>
</dbReference>
<reference evidence="1 4" key="3">
    <citation type="submission" date="2019-12" db="EMBL/GenBank/DDBJ databases">
        <title>Draft Genome Sequences of Six Type Strains of the Genus Massilia.</title>
        <authorList>
            <person name="Miess H."/>
            <person name="Frediansyah A."/>
            <person name="Goeker M."/>
            <person name="Gross H."/>
        </authorList>
    </citation>
    <scope>NUCLEOTIDE SEQUENCE [LARGE SCALE GENOMIC DNA]</scope>
    <source>
        <strain evidence="1 4">DSM 26639</strain>
    </source>
</reference>
<gene>
    <name evidence="1" type="ORF">GO485_25310</name>
    <name evidence="2" type="ORF">IP92_04411</name>
</gene>
<sequence length="172" mass="18281">MTTRRTFLMAGLGGAAALAAGGAAWRWLGRAAPARFQLDTAGRELLTALVPAVLGPALPAQGGARLLAVAGTVERVRLAIAGLPPATQRELQDLFGLLSLAPARRLLTGLPAWRDATPGELERFLDGWRFHRFAVLRGAYHGLHDLILGSWYADPLSWAAIGYPGPLKELAS</sequence>
<reference evidence="2" key="2">
    <citation type="submission" date="2019-07" db="EMBL/GenBank/DDBJ databases">
        <authorList>
            <person name="Whitman W."/>
            <person name="Huntemann M."/>
            <person name="Clum A."/>
            <person name="Pillay M."/>
            <person name="Palaniappan K."/>
            <person name="Varghese N."/>
            <person name="Mikhailova N."/>
            <person name="Stamatis D."/>
            <person name="Reddy T."/>
            <person name="Daum C."/>
            <person name="Shapiro N."/>
            <person name="Ivanova N."/>
            <person name="Kyrpides N."/>
            <person name="Woyke T."/>
        </authorList>
    </citation>
    <scope>NUCLEOTIDE SEQUENCE</scope>
    <source>
        <strain evidence="2">CGMCC 1.10685</strain>
    </source>
</reference>
<dbReference type="OrthoDB" id="329761at2"/>
<dbReference type="RefSeq" id="WP_145879162.1">
    <property type="nucleotide sequence ID" value="NZ_CP046904.1"/>
</dbReference>
<evidence type="ECO:0000313" key="1">
    <source>
        <dbReference type="EMBL" id="QGZ42036.1"/>
    </source>
</evidence>
<evidence type="ECO:0000313" key="2">
    <source>
        <dbReference type="EMBL" id="TWI44461.1"/>
    </source>
</evidence>
<dbReference type="EMBL" id="VLKW01000009">
    <property type="protein sequence ID" value="TWI44461.1"/>
    <property type="molecule type" value="Genomic_DNA"/>
</dbReference>
<protein>
    <recommendedName>
        <fullName evidence="5">Twin-arginine translocation pathway signal protein</fullName>
    </recommendedName>
</protein>
<accession>A0A562PJ25</accession>
<organism evidence="2 3">
    <name type="scientific">Pseudoduganella flava</name>
    <dbReference type="NCBI Taxonomy" id="871742"/>
    <lineage>
        <taxon>Bacteria</taxon>
        <taxon>Pseudomonadati</taxon>
        <taxon>Pseudomonadota</taxon>
        <taxon>Betaproteobacteria</taxon>
        <taxon>Burkholderiales</taxon>
        <taxon>Oxalobacteraceae</taxon>
        <taxon>Telluria group</taxon>
        <taxon>Pseudoduganella</taxon>
    </lineage>
</organism>